<dbReference type="InterPro" id="IPR023210">
    <property type="entry name" value="NADP_OxRdtase_dom"/>
</dbReference>
<dbReference type="Proteomes" id="UP000294194">
    <property type="component" value="Unassembled WGS sequence"/>
</dbReference>
<sequence length="299" mass="31237">MTSELGPVVLGGNVFGWTANKDESFAVLDAFVAAGGRSIDTADVYSAWVPGNAGGDSEEIIGEWVASRGNRDSVHIATKVSSLEARPGLSAANLAAAVDDSLRRLQTDYIDLYYAHNDDKDVAQEEYVAAFDALVKAGKVRAVGASNFEADRVRSAVEIAKAQGLTPFTFAQDRWSLVERGIETGLVPTLAELGITELPYSSLASGFLSGKYRAGGPAVDSPRAGGASRYLEVPANIELLSTLDDVATAHGADVASVALAWLRAQDVVGAPIASARTVAQVPALMNVIELTAEELAALS</sequence>
<dbReference type="AlphaFoldDB" id="A0A4Q9GXS8"/>
<dbReference type="PANTHER" id="PTHR43364">
    <property type="entry name" value="NADH-SPECIFIC METHYLGLYOXAL REDUCTASE-RELATED"/>
    <property type="match status" value="1"/>
</dbReference>
<dbReference type="RefSeq" id="WP_130982166.1">
    <property type="nucleotide sequence ID" value="NZ_SISG01000001.1"/>
</dbReference>
<keyword evidence="3" id="KW-1185">Reference proteome</keyword>
<dbReference type="SUPFAM" id="SSF51430">
    <property type="entry name" value="NAD(P)-linked oxidoreductase"/>
    <property type="match status" value="1"/>
</dbReference>
<reference evidence="3" key="1">
    <citation type="submission" date="2019-02" db="EMBL/GenBank/DDBJ databases">
        <title>Glaciihabitans arcticus sp. nov., a psychrotolerant bacterium isolated from polar soil.</title>
        <authorList>
            <person name="Dahal R.H."/>
        </authorList>
    </citation>
    <scope>NUCLEOTIDE SEQUENCE [LARGE SCALE GENOMIC DNA]</scope>
    <source>
        <strain evidence="3">RP-3-7</strain>
    </source>
</reference>
<gene>
    <name evidence="2" type="ORF">EYE40_12000</name>
</gene>
<comment type="caution">
    <text evidence="2">The sequence shown here is derived from an EMBL/GenBank/DDBJ whole genome shotgun (WGS) entry which is preliminary data.</text>
</comment>
<evidence type="ECO:0000259" key="1">
    <source>
        <dbReference type="Pfam" id="PF00248"/>
    </source>
</evidence>
<dbReference type="Gene3D" id="3.20.20.100">
    <property type="entry name" value="NADP-dependent oxidoreductase domain"/>
    <property type="match status" value="1"/>
</dbReference>
<dbReference type="Pfam" id="PF00248">
    <property type="entry name" value="Aldo_ket_red"/>
    <property type="match status" value="1"/>
</dbReference>
<accession>A0A4Q9GXS8</accession>
<protein>
    <submittedName>
        <fullName evidence="2">Aldo/keto reductase</fullName>
    </submittedName>
</protein>
<proteinExistence type="predicted"/>
<evidence type="ECO:0000313" key="3">
    <source>
        <dbReference type="Proteomes" id="UP000294194"/>
    </source>
</evidence>
<name>A0A4Q9GXS8_9MICO</name>
<dbReference type="GO" id="GO:0005829">
    <property type="term" value="C:cytosol"/>
    <property type="evidence" value="ECO:0007669"/>
    <property type="project" value="TreeGrafter"/>
</dbReference>
<dbReference type="PANTHER" id="PTHR43364:SF6">
    <property type="entry name" value="OXIDOREDUCTASE-RELATED"/>
    <property type="match status" value="1"/>
</dbReference>
<evidence type="ECO:0000313" key="2">
    <source>
        <dbReference type="EMBL" id="TBN58057.1"/>
    </source>
</evidence>
<dbReference type="InterPro" id="IPR050523">
    <property type="entry name" value="AKR_Detox_Biosynth"/>
</dbReference>
<dbReference type="EMBL" id="SISG01000001">
    <property type="protein sequence ID" value="TBN58057.1"/>
    <property type="molecule type" value="Genomic_DNA"/>
</dbReference>
<organism evidence="2 3">
    <name type="scientific">Glaciihabitans arcticus</name>
    <dbReference type="NCBI Taxonomy" id="2668039"/>
    <lineage>
        <taxon>Bacteria</taxon>
        <taxon>Bacillati</taxon>
        <taxon>Actinomycetota</taxon>
        <taxon>Actinomycetes</taxon>
        <taxon>Micrococcales</taxon>
        <taxon>Microbacteriaceae</taxon>
        <taxon>Glaciihabitans</taxon>
    </lineage>
</organism>
<dbReference type="InterPro" id="IPR036812">
    <property type="entry name" value="NAD(P)_OxRdtase_dom_sf"/>
</dbReference>
<feature type="domain" description="NADP-dependent oxidoreductase" evidence="1">
    <location>
        <begin position="8"/>
        <end position="298"/>
    </location>
</feature>